<accession>A0A1D2KL54</accession>
<dbReference type="KEGG" id="bths:CNY62_08315"/>
<dbReference type="Pfam" id="PF07729">
    <property type="entry name" value="FCD"/>
    <property type="match status" value="1"/>
</dbReference>
<dbReference type="EMBL" id="CP023483">
    <property type="protein sequence ID" value="ATF26380.1"/>
    <property type="molecule type" value="Genomic_DNA"/>
</dbReference>
<organism evidence="5 6">
    <name type="scientific">Brochothrix thermosphacta</name>
    <name type="common">Microbacterium thermosphactum</name>
    <dbReference type="NCBI Taxonomy" id="2756"/>
    <lineage>
        <taxon>Bacteria</taxon>
        <taxon>Bacillati</taxon>
        <taxon>Bacillota</taxon>
        <taxon>Bacilli</taxon>
        <taxon>Bacillales</taxon>
        <taxon>Listeriaceae</taxon>
        <taxon>Brochothrix</taxon>
    </lineage>
</organism>
<dbReference type="Gene3D" id="1.10.10.10">
    <property type="entry name" value="Winged helix-like DNA-binding domain superfamily/Winged helix DNA-binding domain"/>
    <property type="match status" value="1"/>
</dbReference>
<reference evidence="5 6" key="1">
    <citation type="submission" date="2017-09" db="EMBL/GenBank/DDBJ databases">
        <title>Complete Genome Sequences of Two Strains of the Meat Spoilage Bacterium Brochothrix thermosphacta Isolated from Ground Chicken.</title>
        <authorList>
            <person name="Paoli G.C."/>
            <person name="Wijey C."/>
            <person name="Chen C.-Y."/>
            <person name="Nguyen L."/>
            <person name="Yan X."/>
            <person name="Irwin P.L."/>
        </authorList>
    </citation>
    <scope>NUCLEOTIDE SEQUENCE [LARGE SCALE GENOMIC DNA]</scope>
    <source>
        <strain evidence="5 6">BI</strain>
    </source>
</reference>
<evidence type="ECO:0000256" key="1">
    <source>
        <dbReference type="ARBA" id="ARBA00023015"/>
    </source>
</evidence>
<name>A0A1D2KL54_BROTH</name>
<dbReference type="Pfam" id="PF00392">
    <property type="entry name" value="GntR"/>
    <property type="match status" value="1"/>
</dbReference>
<evidence type="ECO:0000256" key="2">
    <source>
        <dbReference type="ARBA" id="ARBA00023125"/>
    </source>
</evidence>
<proteinExistence type="predicted"/>
<dbReference type="SMART" id="SM00345">
    <property type="entry name" value="HTH_GNTR"/>
    <property type="match status" value="1"/>
</dbReference>
<dbReference type="Gene3D" id="1.20.120.530">
    <property type="entry name" value="GntR ligand-binding domain-like"/>
    <property type="match status" value="1"/>
</dbReference>
<dbReference type="AlphaFoldDB" id="A0A1D2KL54"/>
<dbReference type="OrthoDB" id="369138at2"/>
<feature type="domain" description="HTH gntR-type" evidence="4">
    <location>
        <begin position="10"/>
        <end position="78"/>
    </location>
</feature>
<dbReference type="InterPro" id="IPR000524">
    <property type="entry name" value="Tscrpt_reg_HTH_GntR"/>
</dbReference>
<dbReference type="SUPFAM" id="SSF48008">
    <property type="entry name" value="GntR ligand-binding domain-like"/>
    <property type="match status" value="1"/>
</dbReference>
<gene>
    <name evidence="5" type="ORF">CNY62_08315</name>
</gene>
<dbReference type="STRING" id="2756.BFR44_08990"/>
<dbReference type="GO" id="GO:0003700">
    <property type="term" value="F:DNA-binding transcription factor activity"/>
    <property type="evidence" value="ECO:0007669"/>
    <property type="project" value="InterPro"/>
</dbReference>
<dbReference type="SMART" id="SM00895">
    <property type="entry name" value="FCD"/>
    <property type="match status" value="1"/>
</dbReference>
<dbReference type="PRINTS" id="PR00035">
    <property type="entry name" value="HTHGNTR"/>
</dbReference>
<dbReference type="RefSeq" id="WP_069118676.1">
    <property type="nucleotide sequence ID" value="NZ_CP023483.1"/>
</dbReference>
<dbReference type="GO" id="GO:0003677">
    <property type="term" value="F:DNA binding"/>
    <property type="evidence" value="ECO:0007669"/>
    <property type="project" value="UniProtKB-KW"/>
</dbReference>
<keyword evidence="1" id="KW-0805">Transcription regulation</keyword>
<evidence type="ECO:0000313" key="6">
    <source>
        <dbReference type="Proteomes" id="UP000243591"/>
    </source>
</evidence>
<dbReference type="PANTHER" id="PTHR43537">
    <property type="entry name" value="TRANSCRIPTIONAL REGULATOR, GNTR FAMILY"/>
    <property type="match status" value="1"/>
</dbReference>
<sequence length="228" mass="25395">MTEEIKKTRQPLAQVVANNLEELIKSQKYNIGDKLPNEFELATELNVGRGTIREAIKLMAARNIVEIRRGTGTFVSETPGISEDPLGLSFIADKKKLSQDLMEMRSIIEPEIARLAAEHATVSEIEQMEALCLAIENLIQNDCNHEELDIELHTLIAKSSRNLVVPSLIPIIQTAISLFIDLTNRHLKDETIKTHAAIVSAIKQGDGTEAKKQMAAHLQYNKTALHIE</sequence>
<dbReference type="InterPro" id="IPR036388">
    <property type="entry name" value="WH-like_DNA-bd_sf"/>
</dbReference>
<dbReference type="CDD" id="cd07377">
    <property type="entry name" value="WHTH_GntR"/>
    <property type="match status" value="1"/>
</dbReference>
<evidence type="ECO:0000313" key="5">
    <source>
        <dbReference type="EMBL" id="ATF26380.1"/>
    </source>
</evidence>
<dbReference type="InterPro" id="IPR011711">
    <property type="entry name" value="GntR_C"/>
</dbReference>
<keyword evidence="2" id="KW-0238">DNA-binding</keyword>
<evidence type="ECO:0000256" key="3">
    <source>
        <dbReference type="ARBA" id="ARBA00023163"/>
    </source>
</evidence>
<dbReference type="PANTHER" id="PTHR43537:SF5">
    <property type="entry name" value="UXU OPERON TRANSCRIPTIONAL REGULATOR"/>
    <property type="match status" value="1"/>
</dbReference>
<keyword evidence="6" id="KW-1185">Reference proteome</keyword>
<dbReference type="PROSITE" id="PS50949">
    <property type="entry name" value="HTH_GNTR"/>
    <property type="match status" value="1"/>
</dbReference>
<dbReference type="Proteomes" id="UP000243591">
    <property type="component" value="Chromosome"/>
</dbReference>
<dbReference type="SUPFAM" id="SSF46785">
    <property type="entry name" value="Winged helix' DNA-binding domain"/>
    <property type="match status" value="1"/>
</dbReference>
<keyword evidence="3" id="KW-0804">Transcription</keyword>
<dbReference type="InterPro" id="IPR008920">
    <property type="entry name" value="TF_FadR/GntR_C"/>
</dbReference>
<protein>
    <submittedName>
        <fullName evidence="5">FadR family transcriptional regulator</fullName>
    </submittedName>
</protein>
<evidence type="ECO:0000259" key="4">
    <source>
        <dbReference type="PROSITE" id="PS50949"/>
    </source>
</evidence>
<dbReference type="InterPro" id="IPR036390">
    <property type="entry name" value="WH_DNA-bd_sf"/>
</dbReference>